<dbReference type="GO" id="GO:1902201">
    <property type="term" value="P:negative regulation of bacterial-type flagellum-dependent cell motility"/>
    <property type="evidence" value="ECO:0007669"/>
    <property type="project" value="TreeGrafter"/>
</dbReference>
<accession>A0A840QN10</accession>
<dbReference type="InterPro" id="IPR029787">
    <property type="entry name" value="Nucleotide_cyclase"/>
</dbReference>
<dbReference type="InterPro" id="IPR050469">
    <property type="entry name" value="Diguanylate_Cyclase"/>
</dbReference>
<dbReference type="InterPro" id="IPR003018">
    <property type="entry name" value="GAF"/>
</dbReference>
<dbReference type="InterPro" id="IPR029016">
    <property type="entry name" value="GAF-like_dom_sf"/>
</dbReference>
<dbReference type="InterPro" id="IPR000160">
    <property type="entry name" value="GGDEF_dom"/>
</dbReference>
<dbReference type="SUPFAM" id="SSF55781">
    <property type="entry name" value="GAF domain-like"/>
    <property type="match status" value="2"/>
</dbReference>
<dbReference type="SUPFAM" id="SSF55073">
    <property type="entry name" value="Nucleotide cyclase"/>
    <property type="match status" value="1"/>
</dbReference>
<proteinExistence type="predicted"/>
<dbReference type="GO" id="GO:0043709">
    <property type="term" value="P:cell adhesion involved in single-species biofilm formation"/>
    <property type="evidence" value="ECO:0007669"/>
    <property type="project" value="TreeGrafter"/>
</dbReference>
<dbReference type="RefSeq" id="WP_184663221.1">
    <property type="nucleotide sequence ID" value="NZ_JACHHB010000003.1"/>
</dbReference>
<name>A0A840QN10_9BACI</name>
<dbReference type="CDD" id="cd01949">
    <property type="entry name" value="GGDEF"/>
    <property type="match status" value="1"/>
</dbReference>
<dbReference type="EMBL" id="JACHHB010000003">
    <property type="protein sequence ID" value="MBB5172764.1"/>
    <property type="molecule type" value="Genomic_DNA"/>
</dbReference>
<dbReference type="Gene3D" id="3.30.70.270">
    <property type="match status" value="1"/>
</dbReference>
<comment type="caution">
    <text evidence="2">The sequence shown here is derived from an EMBL/GenBank/DDBJ whole genome shotgun (WGS) entry which is preliminary data.</text>
</comment>
<evidence type="ECO:0000313" key="3">
    <source>
        <dbReference type="Proteomes" id="UP000551878"/>
    </source>
</evidence>
<dbReference type="FunFam" id="3.30.70.270:FF:000001">
    <property type="entry name" value="Diguanylate cyclase domain protein"/>
    <property type="match status" value="1"/>
</dbReference>
<evidence type="ECO:0000313" key="2">
    <source>
        <dbReference type="EMBL" id="MBB5172764.1"/>
    </source>
</evidence>
<organism evidence="2 3">
    <name type="scientific">Texcoconibacillus texcoconensis</name>
    <dbReference type="NCBI Taxonomy" id="1095777"/>
    <lineage>
        <taxon>Bacteria</taxon>
        <taxon>Bacillati</taxon>
        <taxon>Bacillota</taxon>
        <taxon>Bacilli</taxon>
        <taxon>Bacillales</taxon>
        <taxon>Bacillaceae</taxon>
        <taxon>Texcoconibacillus</taxon>
    </lineage>
</organism>
<dbReference type="PROSITE" id="PS50887">
    <property type="entry name" value="GGDEF"/>
    <property type="match status" value="1"/>
</dbReference>
<dbReference type="PANTHER" id="PTHR45138:SF9">
    <property type="entry name" value="DIGUANYLATE CYCLASE DGCM-RELATED"/>
    <property type="match status" value="1"/>
</dbReference>
<dbReference type="NCBIfam" id="TIGR00254">
    <property type="entry name" value="GGDEF"/>
    <property type="match status" value="1"/>
</dbReference>
<feature type="domain" description="GGDEF" evidence="1">
    <location>
        <begin position="644"/>
        <end position="775"/>
    </location>
</feature>
<dbReference type="GO" id="GO:0052621">
    <property type="term" value="F:diguanylate cyclase activity"/>
    <property type="evidence" value="ECO:0007669"/>
    <property type="project" value="TreeGrafter"/>
</dbReference>
<protein>
    <submittedName>
        <fullName evidence="2">Diguanylate cyclase (GGDEF)-like protein</fullName>
    </submittedName>
</protein>
<dbReference type="AlphaFoldDB" id="A0A840QN10"/>
<dbReference type="SMART" id="SM00065">
    <property type="entry name" value="GAF"/>
    <property type="match status" value="2"/>
</dbReference>
<dbReference type="Pfam" id="PF00990">
    <property type="entry name" value="GGDEF"/>
    <property type="match status" value="1"/>
</dbReference>
<gene>
    <name evidence="2" type="ORF">HNQ41_000908</name>
</gene>
<keyword evidence="3" id="KW-1185">Reference proteome</keyword>
<dbReference type="GO" id="GO:0005886">
    <property type="term" value="C:plasma membrane"/>
    <property type="evidence" value="ECO:0007669"/>
    <property type="project" value="TreeGrafter"/>
</dbReference>
<dbReference type="InterPro" id="IPR043128">
    <property type="entry name" value="Rev_trsase/Diguanyl_cyclase"/>
</dbReference>
<dbReference type="Proteomes" id="UP000551878">
    <property type="component" value="Unassembled WGS sequence"/>
</dbReference>
<reference evidence="2 3" key="1">
    <citation type="submission" date="2020-08" db="EMBL/GenBank/DDBJ databases">
        <title>Genomic Encyclopedia of Type Strains, Phase IV (KMG-IV): sequencing the most valuable type-strain genomes for metagenomic binning, comparative biology and taxonomic classification.</title>
        <authorList>
            <person name="Goeker M."/>
        </authorList>
    </citation>
    <scope>NUCLEOTIDE SEQUENCE [LARGE SCALE GENOMIC DNA]</scope>
    <source>
        <strain evidence="2 3">DSM 24696</strain>
    </source>
</reference>
<dbReference type="PANTHER" id="PTHR45138">
    <property type="entry name" value="REGULATORY COMPONENTS OF SENSORY TRANSDUCTION SYSTEM"/>
    <property type="match status" value="1"/>
</dbReference>
<dbReference type="Pfam" id="PF13185">
    <property type="entry name" value="GAF_2"/>
    <property type="match status" value="1"/>
</dbReference>
<sequence>MTDRIIEKVDYNMLLEDMFQLDATLTDYFQRAVLFLITEQHNVILMKEIGDVNEDMLDAFCRWKASRTLGEKTSLFQGFRFDLVDVSLEYDTKAGNASVGLMVVDHEVEMSQTGPFLMLARQMISFSLKAKEEAGHKQVFKRDDIEKEMMSLLHETDDMNHLSTFAQQCLALLKSRMVDGDYSFFIFEDIIEQFQLLTSTNEQMIESADDYSIDLEKWEENEKVFESKGYSAISKCHVGKMALFDRQRAPADYALFPVQYDGDIQALFMYSVSTGICNQTYFSDIQKVCDLLSKRLKRLVDFERMYDEHTRKQHLLKVNQNFHSTMNVSAILKQIIFALNEIYPHYDVCLYLSHDWDVSDQLPIHKLRYSMQERDKPSAKAYITGEVQRETDDSGTAVYVPLKGKQGVYGVLQLQVQHVRYIVDGDIHDIQLLADMAGNAIENADLYQQSQKYIAELRLINQTSQQLNSNLKLSEVVRYMKNRMVDSFSAEEVGFIFFDEKDHSEHILEGSSPFFFTKRCQRTLGCVLEYVRTKEEAVFVNDLEEFIPVNEEQEEPLYRSVIAVPMKQNDRLMGVAVVVCQPPNAFTFETFKLFQALVHHSSLAFANSKLHEELENLVVTDYLTKLYTRSYLDEIIDKAMRQDEGGTLILIDVDDFKNINDYYGHQVGDNVLVQVADILKSQIRENMDVAARWGGEEMAIYLRKADEEVAKKVAKRILSSVKEETEPAITISCGVASWSKATDPFLSLKKLFNQADQALYSAKNSGKNQYQMSKPAEK</sequence>
<evidence type="ECO:0000259" key="1">
    <source>
        <dbReference type="PROSITE" id="PS50887"/>
    </source>
</evidence>
<dbReference type="SMART" id="SM00267">
    <property type="entry name" value="GGDEF"/>
    <property type="match status" value="1"/>
</dbReference>
<dbReference type="Gene3D" id="3.30.450.40">
    <property type="match status" value="2"/>
</dbReference>